<evidence type="ECO:0000313" key="3">
    <source>
        <dbReference type="EMBL" id="CAK7915795.1"/>
    </source>
</evidence>
<feature type="compositionally biased region" description="Acidic residues" evidence="1">
    <location>
        <begin position="323"/>
        <end position="345"/>
    </location>
</feature>
<dbReference type="CDD" id="cd17003">
    <property type="entry name" value="CID_Rtt103"/>
    <property type="match status" value="1"/>
</dbReference>
<dbReference type="PROSITE" id="PS51391">
    <property type="entry name" value="CID"/>
    <property type="match status" value="1"/>
</dbReference>
<dbReference type="SUPFAM" id="SSF48464">
    <property type="entry name" value="ENTH/VHS domain"/>
    <property type="match status" value="1"/>
</dbReference>
<gene>
    <name evidence="3" type="primary">RTT103</name>
    <name evidence="3" type="ORF">CAAN4_G00914</name>
</gene>
<sequence>MSFTPESFTKKLAGLQETQDSIVTISQWILFHHRHSKDSARIWSEYILGLDSSPRLSSKKLSLLYLCNDVVQQARHKRKSEFIRNFAEVLPNVFNRVYPSIVDSTRPKVVRLIDVWEQRSVFAASEIKELRRAIELSKRNKRLDDVNDDQQDDTNGSSVSGGNQITIAPEINLANTTLNHINQLNDSNQSILQQISLQSKTHLPTDPSASDNLPSPRIYISKLNVLDKLCITATSNINTIKKERQSLLQQLESLVQIVNNALETDDSKLALVQKTKDRLVDTRLELQSMIEDESDDATSASVTALATPTASTVESPEEPSPAFDDDDDDDDMIPTYEDEDSDDDLPPSKKQKITNTSNSNSRSPSISSGNSTPSSKKSVAFSEDVEIKEYEREERTDFISIAKSDDEQGDDEGFEEDAPSDEYTKHHKDDLELKHEHEEDEYEPHEPSGVQVDVLSILSKLAEP</sequence>
<dbReference type="InterPro" id="IPR047883">
    <property type="entry name" value="Rtt103-like_CID"/>
</dbReference>
<evidence type="ECO:0000313" key="4">
    <source>
        <dbReference type="Proteomes" id="UP001497600"/>
    </source>
</evidence>
<dbReference type="PANTHER" id="PTHR12460">
    <property type="entry name" value="CYCLIN-DEPENDENT KINASE INHIBITOR-RELATED PROTEIN"/>
    <property type="match status" value="1"/>
</dbReference>
<protein>
    <submittedName>
        <fullName evidence="3">Regulator of Ty1 transposition protein 103</fullName>
    </submittedName>
</protein>
<feature type="compositionally biased region" description="Basic and acidic residues" evidence="1">
    <location>
        <begin position="422"/>
        <end position="437"/>
    </location>
</feature>
<evidence type="ECO:0000259" key="2">
    <source>
        <dbReference type="PROSITE" id="PS51391"/>
    </source>
</evidence>
<dbReference type="InterPro" id="IPR008942">
    <property type="entry name" value="ENTH_VHS"/>
</dbReference>
<feature type="compositionally biased region" description="Polar residues" evidence="1">
    <location>
        <begin position="297"/>
        <end position="314"/>
    </location>
</feature>
<dbReference type="Gene3D" id="1.25.40.90">
    <property type="match status" value="1"/>
</dbReference>
<dbReference type="Proteomes" id="UP001497600">
    <property type="component" value="Chromosome G"/>
</dbReference>
<dbReference type="Pfam" id="PF04818">
    <property type="entry name" value="CID"/>
    <property type="match status" value="1"/>
</dbReference>
<accession>A0ABP0EL50</accession>
<keyword evidence="4" id="KW-1185">Reference proteome</keyword>
<name>A0ABP0EL50_9ASCO</name>
<dbReference type="SMART" id="SM00582">
    <property type="entry name" value="RPR"/>
    <property type="match status" value="1"/>
</dbReference>
<evidence type="ECO:0000256" key="1">
    <source>
        <dbReference type="SAM" id="MobiDB-lite"/>
    </source>
</evidence>
<organism evidence="3 4">
    <name type="scientific">[Candida] anglica</name>
    <dbReference type="NCBI Taxonomy" id="148631"/>
    <lineage>
        <taxon>Eukaryota</taxon>
        <taxon>Fungi</taxon>
        <taxon>Dikarya</taxon>
        <taxon>Ascomycota</taxon>
        <taxon>Saccharomycotina</taxon>
        <taxon>Pichiomycetes</taxon>
        <taxon>Debaryomycetaceae</taxon>
        <taxon>Kurtzmaniella</taxon>
    </lineage>
</organism>
<proteinExistence type="predicted"/>
<feature type="compositionally biased region" description="Basic and acidic residues" evidence="1">
    <location>
        <begin position="385"/>
        <end position="397"/>
    </location>
</feature>
<feature type="domain" description="CID" evidence="2">
    <location>
        <begin position="1"/>
        <end position="138"/>
    </location>
</feature>
<dbReference type="PANTHER" id="PTHR12460:SF0">
    <property type="entry name" value="CID DOMAIN-CONTAINING PROTEIN-RELATED"/>
    <property type="match status" value="1"/>
</dbReference>
<feature type="compositionally biased region" description="Acidic residues" evidence="1">
    <location>
        <begin position="407"/>
        <end position="420"/>
    </location>
</feature>
<reference evidence="3 4" key="1">
    <citation type="submission" date="2024-01" db="EMBL/GenBank/DDBJ databases">
        <authorList>
            <consortium name="Genoscope - CEA"/>
            <person name="William W."/>
        </authorList>
    </citation>
    <scope>NUCLEOTIDE SEQUENCE [LARGE SCALE GENOMIC DNA]</scope>
    <source>
        <strain evidence="3 4">29B2s-10</strain>
    </source>
</reference>
<dbReference type="EMBL" id="OZ004259">
    <property type="protein sequence ID" value="CAK7915795.1"/>
    <property type="molecule type" value="Genomic_DNA"/>
</dbReference>
<feature type="compositionally biased region" description="Low complexity" evidence="1">
    <location>
        <begin position="353"/>
        <end position="378"/>
    </location>
</feature>
<feature type="region of interest" description="Disordered" evidence="1">
    <location>
        <begin position="290"/>
        <end position="464"/>
    </location>
</feature>
<dbReference type="InterPro" id="IPR006569">
    <property type="entry name" value="CID_dom"/>
</dbReference>